<organism evidence="2 3">
    <name type="scientific">Rubneribacter badeniensis</name>
    <dbReference type="NCBI Taxonomy" id="2070688"/>
    <lineage>
        <taxon>Bacteria</taxon>
        <taxon>Bacillati</taxon>
        <taxon>Actinomycetota</taxon>
        <taxon>Coriobacteriia</taxon>
        <taxon>Eggerthellales</taxon>
        <taxon>Eggerthellaceae</taxon>
        <taxon>Rubneribacter</taxon>
    </lineage>
</organism>
<dbReference type="InterPro" id="IPR001173">
    <property type="entry name" value="Glyco_trans_2-like"/>
</dbReference>
<sequence length="343" mass="37814">MISEALVSIIIPALDAASVIRNSVESVLRQTYSIIEVIVVDNGSSDGTCEAVQELTQLDGRVRLVESGRTGVSSARNMGIEKARGEFITFCDADDEMTRDAISSLLKRTNVADIVAGGMSFDVVDDKGSIVSSLARQLTVPFGVQGEGLGQYFEDLWAKNYLQSCCSKLYSVQFLRKSGVRFDERLSSYEDLSFVLDCLSHGASITAIPDICYRYFRSTSESNSTRYKSNMTDQMQLVSENVASFYEKVLKKPKDASCFMHVAQLLVVSVNNAQAAPEDGRTIRTAIADVFSRRVFTETVSSATSYSNGYSRLVCLLGSRRCYGLVAVLARFRNWVRGKRAAR</sequence>
<dbReference type="EMBL" id="PPEL01000067">
    <property type="protein sequence ID" value="PNV64791.1"/>
    <property type="molecule type" value="Genomic_DNA"/>
</dbReference>
<gene>
    <name evidence="2" type="ORF">C2L80_10050</name>
</gene>
<proteinExistence type="predicted"/>
<feature type="domain" description="Glycosyltransferase 2-like" evidence="1">
    <location>
        <begin position="8"/>
        <end position="116"/>
    </location>
</feature>
<dbReference type="PANTHER" id="PTHR22916:SF3">
    <property type="entry name" value="UDP-GLCNAC:BETAGAL BETA-1,3-N-ACETYLGLUCOSAMINYLTRANSFERASE-LIKE PROTEIN 1"/>
    <property type="match status" value="1"/>
</dbReference>
<keyword evidence="3" id="KW-1185">Reference proteome</keyword>
<dbReference type="InterPro" id="IPR029044">
    <property type="entry name" value="Nucleotide-diphossugar_trans"/>
</dbReference>
<dbReference type="SUPFAM" id="SSF53448">
    <property type="entry name" value="Nucleotide-diphospho-sugar transferases"/>
    <property type="match status" value="1"/>
</dbReference>
<evidence type="ECO:0000259" key="1">
    <source>
        <dbReference type="Pfam" id="PF00535"/>
    </source>
</evidence>
<comment type="caution">
    <text evidence="2">The sequence shown here is derived from an EMBL/GenBank/DDBJ whole genome shotgun (WGS) entry which is preliminary data.</text>
</comment>
<dbReference type="Gene3D" id="3.90.550.10">
    <property type="entry name" value="Spore Coat Polysaccharide Biosynthesis Protein SpsA, Chain A"/>
    <property type="match status" value="1"/>
</dbReference>
<evidence type="ECO:0000313" key="3">
    <source>
        <dbReference type="Proteomes" id="UP000236488"/>
    </source>
</evidence>
<evidence type="ECO:0000313" key="2">
    <source>
        <dbReference type="EMBL" id="PNV64791.1"/>
    </source>
</evidence>
<dbReference type="Pfam" id="PF00535">
    <property type="entry name" value="Glycos_transf_2"/>
    <property type="match status" value="1"/>
</dbReference>
<dbReference type="PANTHER" id="PTHR22916">
    <property type="entry name" value="GLYCOSYLTRANSFERASE"/>
    <property type="match status" value="1"/>
</dbReference>
<dbReference type="RefSeq" id="WP_103263140.1">
    <property type="nucleotide sequence ID" value="NZ_PPEL01000067.1"/>
</dbReference>
<dbReference type="AlphaFoldDB" id="A0A2K2U3A8"/>
<dbReference type="Proteomes" id="UP000236488">
    <property type="component" value="Unassembled WGS sequence"/>
</dbReference>
<protein>
    <recommendedName>
        <fullName evidence="1">Glycosyltransferase 2-like domain-containing protein</fullName>
    </recommendedName>
</protein>
<dbReference type="GO" id="GO:0016758">
    <property type="term" value="F:hexosyltransferase activity"/>
    <property type="evidence" value="ECO:0007669"/>
    <property type="project" value="UniProtKB-ARBA"/>
</dbReference>
<reference evidence="2 3" key="1">
    <citation type="journal article" date="2018" name="Int. J. Syst. Evol. Microbiol.">
        <title>Rubneribacter badeniensis gen. nov., sp. nov. and Enteroscipio rubneri gen. nov., sp. nov., new members of the Eggerthellaceae isolated from human faeces.</title>
        <authorList>
            <person name="Danylec N."/>
            <person name="Gobl A."/>
            <person name="Stoll D.A."/>
            <person name="Hetzer B."/>
            <person name="Kulling S.E."/>
            <person name="Huch M."/>
        </authorList>
    </citation>
    <scope>NUCLEOTIDE SEQUENCE [LARGE SCALE GENOMIC DNA]</scope>
    <source>
        <strain evidence="2 3">ResAG-85</strain>
    </source>
</reference>
<dbReference type="CDD" id="cd00761">
    <property type="entry name" value="Glyco_tranf_GTA_type"/>
    <property type="match status" value="1"/>
</dbReference>
<accession>A0A2K2U3A8</accession>
<name>A0A2K2U3A8_9ACTN</name>